<dbReference type="EMBL" id="JBHTKX010000001">
    <property type="protein sequence ID" value="MFD1129598.1"/>
    <property type="molecule type" value="Genomic_DNA"/>
</dbReference>
<keyword evidence="3" id="KW-1185">Reference proteome</keyword>
<dbReference type="InterPro" id="IPR010310">
    <property type="entry name" value="T7SS_ESAT-6-like"/>
</dbReference>
<protein>
    <submittedName>
        <fullName evidence="2">WXG100 family type VII secretion target</fullName>
    </submittedName>
</protein>
<proteinExistence type="predicted"/>
<accession>A0ABW3PWR2</accession>
<sequence>MTRIKVPIEVLLSVSDQFDHASNQLKMINENLLRQIFMLMSNWYGQRGDLFQTDFKTAYEQMNVTIERMHVISQELKGIAVRFMDADQLNEFMGEQRMELFTKLSTTNNISEPSKSFLEKAGDVAADFGSGVKKGLGDLGDSLKDTATNLYENPMETLGDMAYNATIGTAEDIKGAVIWGKDMVMDEEKRVAFWDGTQENIQESGGFPNYLGEQAAFILGSAAISRAGIKGGSKLKPESGSDGGSDKGNSAESAQTDDLKYAESGGRDISPEQFYREEAIAEEMYDKFRDLGTKDVEAIAKNTDFPLSRVQRIKDHVFSNLHIKDHGIGRFDPDYELAQAWERLMNGQHIDSDIQLLHHEIFESKFEGIFKTNYRTAHDKTIKSGRVWDWEKNYEE</sequence>
<gene>
    <name evidence="2" type="ORF">ACFQ3J_15610</name>
</gene>
<comment type="caution">
    <text evidence="2">The sequence shown here is derived from an EMBL/GenBank/DDBJ whole genome shotgun (WGS) entry which is preliminary data.</text>
</comment>
<feature type="compositionally biased region" description="Basic and acidic residues" evidence="1">
    <location>
        <begin position="257"/>
        <end position="267"/>
    </location>
</feature>
<dbReference type="Proteomes" id="UP001597169">
    <property type="component" value="Unassembled WGS sequence"/>
</dbReference>
<organism evidence="2 3">
    <name type="scientific">Paenibacillus provencensis</name>
    <dbReference type="NCBI Taxonomy" id="441151"/>
    <lineage>
        <taxon>Bacteria</taxon>
        <taxon>Bacillati</taxon>
        <taxon>Bacillota</taxon>
        <taxon>Bacilli</taxon>
        <taxon>Bacillales</taxon>
        <taxon>Paenibacillaceae</taxon>
        <taxon>Paenibacillus</taxon>
    </lineage>
</organism>
<dbReference type="RefSeq" id="WP_251582556.1">
    <property type="nucleotide sequence ID" value="NZ_JBHTKX010000001.1"/>
</dbReference>
<name>A0ABW3PWR2_9BACL</name>
<reference evidence="3" key="1">
    <citation type="journal article" date="2019" name="Int. J. Syst. Evol. Microbiol.">
        <title>The Global Catalogue of Microorganisms (GCM) 10K type strain sequencing project: providing services to taxonomists for standard genome sequencing and annotation.</title>
        <authorList>
            <consortium name="The Broad Institute Genomics Platform"/>
            <consortium name="The Broad Institute Genome Sequencing Center for Infectious Disease"/>
            <person name="Wu L."/>
            <person name="Ma J."/>
        </authorList>
    </citation>
    <scope>NUCLEOTIDE SEQUENCE [LARGE SCALE GENOMIC DNA]</scope>
    <source>
        <strain evidence="3">CCUG 53519</strain>
    </source>
</reference>
<dbReference type="NCBIfam" id="TIGR03930">
    <property type="entry name" value="WXG100_ESAT6"/>
    <property type="match status" value="1"/>
</dbReference>
<evidence type="ECO:0000313" key="2">
    <source>
        <dbReference type="EMBL" id="MFD1129598.1"/>
    </source>
</evidence>
<dbReference type="Gene3D" id="1.10.287.850">
    <property type="entry name" value="HP0062-like domain"/>
    <property type="match status" value="1"/>
</dbReference>
<dbReference type="Pfam" id="PF06013">
    <property type="entry name" value="WXG100"/>
    <property type="match status" value="1"/>
</dbReference>
<evidence type="ECO:0000256" key="1">
    <source>
        <dbReference type="SAM" id="MobiDB-lite"/>
    </source>
</evidence>
<evidence type="ECO:0000313" key="3">
    <source>
        <dbReference type="Proteomes" id="UP001597169"/>
    </source>
</evidence>
<dbReference type="SUPFAM" id="SSF140453">
    <property type="entry name" value="EsxAB dimer-like"/>
    <property type="match status" value="1"/>
</dbReference>
<dbReference type="InterPro" id="IPR036689">
    <property type="entry name" value="ESAT-6-like_sf"/>
</dbReference>
<feature type="region of interest" description="Disordered" evidence="1">
    <location>
        <begin position="230"/>
        <end position="267"/>
    </location>
</feature>